<dbReference type="InParanoid" id="A0A3N4LCY4"/>
<feature type="compositionally biased region" description="Low complexity" evidence="1">
    <location>
        <begin position="711"/>
        <end position="731"/>
    </location>
</feature>
<feature type="compositionally biased region" description="Polar residues" evidence="1">
    <location>
        <begin position="444"/>
        <end position="456"/>
    </location>
</feature>
<feature type="compositionally biased region" description="Low complexity" evidence="1">
    <location>
        <begin position="361"/>
        <end position="370"/>
    </location>
</feature>
<gene>
    <name evidence="2" type="ORF">L211DRAFT_504327</name>
</gene>
<evidence type="ECO:0000313" key="3">
    <source>
        <dbReference type="Proteomes" id="UP000267821"/>
    </source>
</evidence>
<feature type="compositionally biased region" description="Polar residues" evidence="1">
    <location>
        <begin position="41"/>
        <end position="50"/>
    </location>
</feature>
<dbReference type="Gene3D" id="3.80.10.10">
    <property type="entry name" value="Ribonuclease Inhibitor"/>
    <property type="match status" value="1"/>
</dbReference>
<evidence type="ECO:0000256" key="1">
    <source>
        <dbReference type="SAM" id="MobiDB-lite"/>
    </source>
</evidence>
<evidence type="ECO:0008006" key="4">
    <source>
        <dbReference type="Google" id="ProtNLM"/>
    </source>
</evidence>
<dbReference type="InterPro" id="IPR032675">
    <property type="entry name" value="LRR_dom_sf"/>
</dbReference>
<feature type="region of interest" description="Disordered" evidence="1">
    <location>
        <begin position="343"/>
        <end position="370"/>
    </location>
</feature>
<dbReference type="SUPFAM" id="SSF52047">
    <property type="entry name" value="RNI-like"/>
    <property type="match status" value="1"/>
</dbReference>
<feature type="region of interest" description="Disordered" evidence="1">
    <location>
        <begin position="1"/>
        <end position="83"/>
    </location>
</feature>
<name>A0A3N4LCY4_9PEZI</name>
<feature type="region of interest" description="Disordered" evidence="1">
    <location>
        <begin position="427"/>
        <end position="495"/>
    </location>
</feature>
<proteinExistence type="predicted"/>
<feature type="compositionally biased region" description="Basic and acidic residues" evidence="1">
    <location>
        <begin position="738"/>
        <end position="766"/>
    </location>
</feature>
<evidence type="ECO:0000313" key="2">
    <source>
        <dbReference type="EMBL" id="RPB20740.1"/>
    </source>
</evidence>
<keyword evidence="3" id="KW-1185">Reference proteome</keyword>
<feature type="region of interest" description="Disordered" evidence="1">
    <location>
        <begin position="646"/>
        <end position="673"/>
    </location>
</feature>
<feature type="region of interest" description="Disordered" evidence="1">
    <location>
        <begin position="708"/>
        <end position="807"/>
    </location>
</feature>
<feature type="region of interest" description="Disordered" evidence="1">
    <location>
        <begin position="184"/>
        <end position="232"/>
    </location>
</feature>
<sequence length="1244" mass="139920">MRTPSMNGGVPKGPRADRHNPRFSFSDRSSQNSMDDARNLTYWQSPTSRPATDASMSPRIPHEPQDLIDLRHGPEIDSNRPPKTALDLLEEDPPEDAKSMPIITAAVTQKSRPKFDNGLYELMAQVTPQNGDNLTMTTSCRNDSLREVGQTNEIGNSLQTKGTIEGLGGASQNLKGVLLSPAQDREPAFHGNSHDLATSPKARENTAGIQGSKSTISPSENLPSTATATPSYPIISPISEEEEALNRETLQKIRDILAPHMRAKLLGGLCANFGLPEDAWDSPELSTTSPKPNTLPQLEPAQTAANNYVEGHSVDQLGEVKSAVTVTGQDTLNINAVENNTVVAATPKQSETRSDPDDDSYPSSVFSSLPSSPRLTTFLPVPPIYRPNPLPFPTELSFEEFKRKSICVSNVCYDRLYAADMASTTGVDSWETRSISDPGKSPAKESQSSRIHSPKQQALEIDDEFLGDGLLGPRPKPRWNGNSRPPSPDTHLASDEPQPLVRIARQHIFDIAYCWNCWSQKHKAADCPEPHRSLDEREQLRVQKRVVSKSWARELESMGRQATIIRMPGISDEEASRLQMAVPLRNPRKKVLRNFSPAVSVYEGNPGSPTDRPDWWNNTPPIPDISDAEVAVWANMTDSSTARHEGTYFKHPWSDTSMESKEETTISSESTEAHMDGVYYNSLFNFRSSSESEDESTTSLGANSLMRAQQSEGSSVGSASSGIDGDGNEVVNVEEDGERERDGRKESSDEEPRIRVREPRPEELQEPRVIFVDSELFTPPRRPRRNTSPDKFEQALNSASPNSLLPRGRYRHSRKYIPKVDRISRLPNEILHEIIVYVGLQRLYDDPQNEGTVFERSRAESIRAMDLRPLRFVNRKFYFVVQTIIYTRINITAIPDFERLARQLHMRERLANMVLDVTVDIHQLRKTENWRDYGKPRAAANSREAGQKMTLGTAHLIRDISSIFENCKFLSRFAFHCTGAVQAFCRLEGNYPSVRKVSVCDQLEIGKTGDTFWRSIQRFPNIEEVSLLRSEENRDLDFRPIQINPVGKAWAFSNYDNLQYLKFTNAAEISDKLLLYILPNLPKLSRIYLYECKLVTASGIARVITQIQDRLTEFVYCDYVDCNGKTSPDEEKTKKSCHLCHALARCPNLRDLSLSAYRCCSDLFTMSNWPYLRNLKIDMMFYTGCNDEEEDTDLREALVHACVEGRLPSLTSSSILFQTNTPGLIYRRNRKFTQEELEKAGGYT</sequence>
<feature type="compositionally biased region" description="Basic and acidic residues" evidence="1">
    <location>
        <begin position="60"/>
        <end position="80"/>
    </location>
</feature>
<reference evidence="2 3" key="1">
    <citation type="journal article" date="2018" name="Nat. Ecol. Evol.">
        <title>Pezizomycetes genomes reveal the molecular basis of ectomycorrhizal truffle lifestyle.</title>
        <authorList>
            <person name="Murat C."/>
            <person name="Payen T."/>
            <person name="Noel B."/>
            <person name="Kuo A."/>
            <person name="Morin E."/>
            <person name="Chen J."/>
            <person name="Kohler A."/>
            <person name="Krizsan K."/>
            <person name="Balestrini R."/>
            <person name="Da Silva C."/>
            <person name="Montanini B."/>
            <person name="Hainaut M."/>
            <person name="Levati E."/>
            <person name="Barry K.W."/>
            <person name="Belfiori B."/>
            <person name="Cichocki N."/>
            <person name="Clum A."/>
            <person name="Dockter R.B."/>
            <person name="Fauchery L."/>
            <person name="Guy J."/>
            <person name="Iotti M."/>
            <person name="Le Tacon F."/>
            <person name="Lindquist E.A."/>
            <person name="Lipzen A."/>
            <person name="Malagnac F."/>
            <person name="Mello A."/>
            <person name="Molinier V."/>
            <person name="Miyauchi S."/>
            <person name="Poulain J."/>
            <person name="Riccioni C."/>
            <person name="Rubini A."/>
            <person name="Sitrit Y."/>
            <person name="Splivallo R."/>
            <person name="Traeger S."/>
            <person name="Wang M."/>
            <person name="Zifcakova L."/>
            <person name="Wipf D."/>
            <person name="Zambonelli A."/>
            <person name="Paolocci F."/>
            <person name="Nowrousian M."/>
            <person name="Ottonello S."/>
            <person name="Baldrian P."/>
            <person name="Spatafora J.W."/>
            <person name="Henrissat B."/>
            <person name="Nagy L.G."/>
            <person name="Aury J.M."/>
            <person name="Wincker P."/>
            <person name="Grigoriev I.V."/>
            <person name="Bonfante P."/>
            <person name="Martin F.M."/>
        </authorList>
    </citation>
    <scope>NUCLEOTIDE SEQUENCE [LARGE SCALE GENOMIC DNA]</scope>
    <source>
        <strain evidence="2 3">ATCC MYA-4762</strain>
    </source>
</reference>
<dbReference type="AlphaFoldDB" id="A0A3N4LCY4"/>
<organism evidence="2 3">
    <name type="scientific">Terfezia boudieri ATCC MYA-4762</name>
    <dbReference type="NCBI Taxonomy" id="1051890"/>
    <lineage>
        <taxon>Eukaryota</taxon>
        <taxon>Fungi</taxon>
        <taxon>Dikarya</taxon>
        <taxon>Ascomycota</taxon>
        <taxon>Pezizomycotina</taxon>
        <taxon>Pezizomycetes</taxon>
        <taxon>Pezizales</taxon>
        <taxon>Pezizaceae</taxon>
        <taxon>Terfezia</taxon>
    </lineage>
</organism>
<dbReference type="EMBL" id="ML121568">
    <property type="protein sequence ID" value="RPB20740.1"/>
    <property type="molecule type" value="Genomic_DNA"/>
</dbReference>
<dbReference type="Proteomes" id="UP000267821">
    <property type="component" value="Unassembled WGS sequence"/>
</dbReference>
<accession>A0A3N4LCY4</accession>
<dbReference type="OrthoDB" id="5345779at2759"/>
<feature type="compositionally biased region" description="Polar residues" evidence="1">
    <location>
        <begin position="207"/>
        <end position="229"/>
    </location>
</feature>
<protein>
    <recommendedName>
        <fullName evidence="4">F-box domain-containing protein</fullName>
    </recommendedName>
</protein>